<dbReference type="GO" id="GO:0043531">
    <property type="term" value="F:ADP binding"/>
    <property type="evidence" value="ECO:0007669"/>
    <property type="project" value="InterPro"/>
</dbReference>
<dbReference type="Pfam" id="PF18052">
    <property type="entry name" value="Rx_N"/>
    <property type="match status" value="1"/>
</dbReference>
<accession>A0AAD1Z0P4</accession>
<evidence type="ECO:0000256" key="1">
    <source>
        <dbReference type="ARBA" id="ARBA00008894"/>
    </source>
</evidence>
<evidence type="ECO:0000256" key="3">
    <source>
        <dbReference type="ARBA" id="ARBA00022737"/>
    </source>
</evidence>
<dbReference type="GO" id="GO:0098542">
    <property type="term" value="P:defense response to other organism"/>
    <property type="evidence" value="ECO:0007669"/>
    <property type="project" value="TreeGrafter"/>
</dbReference>
<name>A0AAD1Z0P4_9LAMI</name>
<dbReference type="Gene3D" id="1.10.8.430">
    <property type="entry name" value="Helical domain of apoptotic protease-activating factors"/>
    <property type="match status" value="1"/>
</dbReference>
<dbReference type="PANTHER" id="PTHR23155:SF1238">
    <property type="entry name" value="TOMV SUSCEPTIBLE PROTEIN TM-2"/>
    <property type="match status" value="1"/>
</dbReference>
<keyword evidence="3" id="KW-0677">Repeat</keyword>
<dbReference type="GO" id="GO:0005524">
    <property type="term" value="F:ATP binding"/>
    <property type="evidence" value="ECO:0007669"/>
    <property type="project" value="UniProtKB-KW"/>
</dbReference>
<dbReference type="SMART" id="SM00382">
    <property type="entry name" value="AAA"/>
    <property type="match status" value="1"/>
</dbReference>
<dbReference type="Gene3D" id="1.10.10.10">
    <property type="entry name" value="Winged helix-like DNA-binding domain superfamily/Winged helix DNA-binding domain"/>
    <property type="match status" value="1"/>
</dbReference>
<keyword evidence="10" id="KW-1185">Reference proteome</keyword>
<dbReference type="PANTHER" id="PTHR23155">
    <property type="entry name" value="DISEASE RESISTANCE PROTEIN RP"/>
    <property type="match status" value="1"/>
</dbReference>
<dbReference type="InterPro" id="IPR042197">
    <property type="entry name" value="Apaf_helical"/>
</dbReference>
<gene>
    <name evidence="9" type="ORF">FPE_LOCUS8442</name>
</gene>
<dbReference type="Pfam" id="PF23559">
    <property type="entry name" value="WHD_DRP"/>
    <property type="match status" value="1"/>
</dbReference>
<dbReference type="SUPFAM" id="SSF52047">
    <property type="entry name" value="RNI-like"/>
    <property type="match status" value="1"/>
</dbReference>
<reference evidence="9" key="1">
    <citation type="submission" date="2023-05" db="EMBL/GenBank/DDBJ databases">
        <authorList>
            <person name="Huff M."/>
        </authorList>
    </citation>
    <scope>NUCLEOTIDE SEQUENCE</scope>
</reference>
<dbReference type="InterPro" id="IPR002182">
    <property type="entry name" value="NB-ARC"/>
</dbReference>
<dbReference type="InterPro" id="IPR058922">
    <property type="entry name" value="WHD_DRP"/>
</dbReference>
<dbReference type="Proteomes" id="UP000834106">
    <property type="component" value="Chromosome 5"/>
</dbReference>
<dbReference type="CDD" id="cd14798">
    <property type="entry name" value="RX-CC_like"/>
    <property type="match status" value="1"/>
</dbReference>
<evidence type="ECO:0000256" key="4">
    <source>
        <dbReference type="ARBA" id="ARBA00022741"/>
    </source>
</evidence>
<proteinExistence type="inferred from homology"/>
<evidence type="ECO:0000256" key="6">
    <source>
        <dbReference type="ARBA" id="ARBA00022840"/>
    </source>
</evidence>
<keyword evidence="5" id="KW-0611">Plant defense</keyword>
<evidence type="ECO:0000256" key="7">
    <source>
        <dbReference type="SAM" id="Coils"/>
    </source>
</evidence>
<dbReference type="InterPro" id="IPR036388">
    <property type="entry name" value="WH-like_DNA-bd_sf"/>
</dbReference>
<protein>
    <recommendedName>
        <fullName evidence="8">AAA+ ATPase domain-containing protein</fullName>
    </recommendedName>
</protein>
<keyword evidence="6" id="KW-0067">ATP-binding</keyword>
<dbReference type="EMBL" id="OU503040">
    <property type="protein sequence ID" value="CAI9761012.1"/>
    <property type="molecule type" value="Genomic_DNA"/>
</dbReference>
<dbReference type="CDD" id="cd00009">
    <property type="entry name" value="AAA"/>
    <property type="match status" value="1"/>
</dbReference>
<feature type="coiled-coil region" evidence="7">
    <location>
        <begin position="21"/>
        <end position="55"/>
    </location>
</feature>
<dbReference type="PRINTS" id="PR00364">
    <property type="entry name" value="DISEASERSIST"/>
</dbReference>
<dbReference type="GO" id="GO:0051607">
    <property type="term" value="P:defense response to virus"/>
    <property type="evidence" value="ECO:0007669"/>
    <property type="project" value="UniProtKB-ARBA"/>
</dbReference>
<comment type="similarity">
    <text evidence="1">Belongs to the disease resistance NB-LRR family.</text>
</comment>
<dbReference type="Gene3D" id="3.40.50.300">
    <property type="entry name" value="P-loop containing nucleotide triphosphate hydrolases"/>
    <property type="match status" value="1"/>
</dbReference>
<dbReference type="SUPFAM" id="SSF52540">
    <property type="entry name" value="P-loop containing nucleoside triphosphate hydrolases"/>
    <property type="match status" value="1"/>
</dbReference>
<dbReference type="InterPro" id="IPR027417">
    <property type="entry name" value="P-loop_NTPase"/>
</dbReference>
<evidence type="ECO:0000313" key="9">
    <source>
        <dbReference type="EMBL" id="CAI9761012.1"/>
    </source>
</evidence>
<sequence>MAEIAITSVINKVVDISAALLVQEGSRLNQLQENINWIERELRNIQSYMEDAEARKSESHGVANLIKDIEDLASDVEDILFMFLPQIESHRSSSLIRNAACTLCYVRTCHSFAVEIEKIKQRVNEIDRARRIYGIEDTNGSMFNRFQLDPRGSSLHVNEPIIVGFDRQVEELKARLLSTSVECCFISIVGMPGLGKTTLAKKIFNSVKENFECSALVYVSQEPSIVDILKNVAEQVGLENEKQEKKLEANLCAFLQEKRFVIFFDDIWHPETWDALRLGIPTDSQNGSRIIITSRNTGVGRYLGNESSLHVIEPLDFENSWQLFTKLIASSETKTNYLLGSEHIGKQIVERCGGVPLAIVVTVGMLRERETSDIEWNWVLNNIGHDDQGKCSKILALSYKDLPAALKPCFLFLGLYPEDHEILATQLIHMWTAEKFLQGIGDLEPEDVGEEYIKKLVARNLIQVVSRRFDGRIRSCRIHDLLHSLCINMAKDSNFFHTLDSVNSSFAMRVRRLVTRHHSIKEYIALNLRTPKLRAFFSFNNFEKIQQKHLKSFLSDFRILGVLSLEFGLFDLCLPNEIGNLSQLTYFCLKGLHSAKVPRTLCKLRNLQTFDVQECVSVNLPMCIWKIKQLRHILLCDIVRYSSFTWGCMSKPAKLNHLFEVSLPYLQTLVGIDGNSLNPIWLRKFPNLRKLEVRCCPRGIIEELSHAEPISKKLENLRILSSIFELNQTIIMDLSRYQKLVRLRIGCEMKKLPNADEFPPYLIKLTIAYTKLEEDPMEVLKKLPKLKILKFGPESYKGTKMDCSGSCSFLQLEMLQIRHLWELEKKICGNTANRKCYTATSFRKTTKARSQVYRAIFRTGLSGLAEEQVQAGQ</sequence>
<keyword evidence="2" id="KW-0433">Leucine-rich repeat</keyword>
<dbReference type="InterPro" id="IPR038005">
    <property type="entry name" value="RX-like_CC"/>
</dbReference>
<evidence type="ECO:0000256" key="2">
    <source>
        <dbReference type="ARBA" id="ARBA00022614"/>
    </source>
</evidence>
<dbReference type="InterPro" id="IPR041118">
    <property type="entry name" value="Rx_N"/>
</dbReference>
<feature type="domain" description="AAA+ ATPase" evidence="8">
    <location>
        <begin position="182"/>
        <end position="317"/>
    </location>
</feature>
<dbReference type="InterPro" id="IPR032675">
    <property type="entry name" value="LRR_dom_sf"/>
</dbReference>
<dbReference type="Pfam" id="PF23598">
    <property type="entry name" value="LRR_14"/>
    <property type="match status" value="1"/>
</dbReference>
<evidence type="ECO:0000313" key="10">
    <source>
        <dbReference type="Proteomes" id="UP000834106"/>
    </source>
</evidence>
<dbReference type="FunFam" id="3.40.50.300:FF:001091">
    <property type="entry name" value="Probable disease resistance protein At1g61300"/>
    <property type="match status" value="1"/>
</dbReference>
<keyword evidence="7" id="KW-0175">Coiled coil</keyword>
<dbReference type="Gene3D" id="3.80.10.10">
    <property type="entry name" value="Ribonuclease Inhibitor"/>
    <property type="match status" value="1"/>
</dbReference>
<dbReference type="Gene3D" id="1.20.5.4130">
    <property type="match status" value="1"/>
</dbReference>
<dbReference type="InterPro" id="IPR044974">
    <property type="entry name" value="Disease_R_plants"/>
</dbReference>
<dbReference type="FunFam" id="1.10.10.10:FF:000322">
    <property type="entry name" value="Probable disease resistance protein At1g63360"/>
    <property type="match status" value="1"/>
</dbReference>
<keyword evidence="4" id="KW-0547">Nucleotide-binding</keyword>
<dbReference type="InterPro" id="IPR003593">
    <property type="entry name" value="AAA+_ATPase"/>
</dbReference>
<dbReference type="Pfam" id="PF00931">
    <property type="entry name" value="NB-ARC"/>
    <property type="match status" value="1"/>
</dbReference>
<dbReference type="AlphaFoldDB" id="A0AAD1Z0P4"/>
<organism evidence="9 10">
    <name type="scientific">Fraxinus pennsylvanica</name>
    <dbReference type="NCBI Taxonomy" id="56036"/>
    <lineage>
        <taxon>Eukaryota</taxon>
        <taxon>Viridiplantae</taxon>
        <taxon>Streptophyta</taxon>
        <taxon>Embryophyta</taxon>
        <taxon>Tracheophyta</taxon>
        <taxon>Spermatophyta</taxon>
        <taxon>Magnoliopsida</taxon>
        <taxon>eudicotyledons</taxon>
        <taxon>Gunneridae</taxon>
        <taxon>Pentapetalae</taxon>
        <taxon>asterids</taxon>
        <taxon>lamiids</taxon>
        <taxon>Lamiales</taxon>
        <taxon>Oleaceae</taxon>
        <taxon>Oleeae</taxon>
        <taxon>Fraxinus</taxon>
    </lineage>
</organism>
<evidence type="ECO:0000256" key="5">
    <source>
        <dbReference type="ARBA" id="ARBA00022821"/>
    </source>
</evidence>
<evidence type="ECO:0000259" key="8">
    <source>
        <dbReference type="SMART" id="SM00382"/>
    </source>
</evidence>
<dbReference type="InterPro" id="IPR055414">
    <property type="entry name" value="LRR_R13L4/SHOC2-like"/>
</dbReference>